<proteinExistence type="predicted"/>
<dbReference type="OrthoDB" id="7484896at2759"/>
<dbReference type="EMBL" id="OV170234">
    <property type="protein sequence ID" value="CAH0719970.1"/>
    <property type="molecule type" value="Genomic_DNA"/>
</dbReference>
<reference evidence="1" key="1">
    <citation type="submission" date="2021-12" db="EMBL/GenBank/DDBJ databases">
        <authorList>
            <person name="Martin H S."/>
        </authorList>
    </citation>
    <scope>NUCLEOTIDE SEQUENCE</scope>
</reference>
<dbReference type="Proteomes" id="UP000838878">
    <property type="component" value="Chromosome 14"/>
</dbReference>
<feature type="non-terminal residue" evidence="1">
    <location>
        <position position="123"/>
    </location>
</feature>
<accession>A0A8J9YB67</accession>
<keyword evidence="2" id="KW-1185">Reference proteome</keyword>
<organism evidence="1 2">
    <name type="scientific">Brenthis ino</name>
    <name type="common">lesser marbled fritillary</name>
    <dbReference type="NCBI Taxonomy" id="405034"/>
    <lineage>
        <taxon>Eukaryota</taxon>
        <taxon>Metazoa</taxon>
        <taxon>Ecdysozoa</taxon>
        <taxon>Arthropoda</taxon>
        <taxon>Hexapoda</taxon>
        <taxon>Insecta</taxon>
        <taxon>Pterygota</taxon>
        <taxon>Neoptera</taxon>
        <taxon>Endopterygota</taxon>
        <taxon>Lepidoptera</taxon>
        <taxon>Glossata</taxon>
        <taxon>Ditrysia</taxon>
        <taxon>Papilionoidea</taxon>
        <taxon>Nymphalidae</taxon>
        <taxon>Heliconiinae</taxon>
        <taxon>Argynnini</taxon>
        <taxon>Brenthis</taxon>
    </lineage>
</organism>
<evidence type="ECO:0000313" key="1">
    <source>
        <dbReference type="EMBL" id="CAH0719970.1"/>
    </source>
</evidence>
<sequence length="123" mass="13675">MSDTGSAHTCIVLLRRTQPQEHLSRERKVCSRVFERDGCMPNVKEGMRDEMRAHNAGTPAARPARSKARLRTVSLSRVEVALVRAALCFDATDTVSVTGVRKIVHVRFPTRAVCVLVRCAVVF</sequence>
<gene>
    <name evidence="1" type="ORF">BINO364_LOCUS6255</name>
</gene>
<evidence type="ECO:0000313" key="2">
    <source>
        <dbReference type="Proteomes" id="UP000838878"/>
    </source>
</evidence>
<protein>
    <submittedName>
        <fullName evidence="1">Uncharacterized protein</fullName>
    </submittedName>
</protein>
<dbReference type="AlphaFoldDB" id="A0A8J9YB67"/>
<name>A0A8J9YB67_9NEOP</name>